<evidence type="ECO:0000259" key="8">
    <source>
        <dbReference type="PROSITE" id="PS50970"/>
    </source>
</evidence>
<comment type="cofactor">
    <cofactor evidence="7">
        <name>Zn(2+)</name>
        <dbReference type="ChEBI" id="CHEBI:29105"/>
    </cofactor>
</comment>
<evidence type="ECO:0000256" key="7">
    <source>
        <dbReference type="PROSITE-ProRule" id="PRU00333"/>
    </source>
</evidence>
<dbReference type="EMBL" id="JASCRZ010000004">
    <property type="protein sequence ID" value="MDI5895213.1"/>
    <property type="molecule type" value="Genomic_DNA"/>
</dbReference>
<evidence type="ECO:0000256" key="3">
    <source>
        <dbReference type="ARBA" id="ARBA00022679"/>
    </source>
</evidence>
<keyword evidence="6" id="KW-0170">Cobalt</keyword>
<evidence type="ECO:0000313" key="9">
    <source>
        <dbReference type="EMBL" id="MDI5895213.1"/>
    </source>
</evidence>
<keyword evidence="5 7" id="KW-0479">Metal-binding</keyword>
<evidence type="ECO:0000256" key="1">
    <source>
        <dbReference type="ARBA" id="ARBA00010398"/>
    </source>
</evidence>
<evidence type="ECO:0000256" key="6">
    <source>
        <dbReference type="ARBA" id="ARBA00023285"/>
    </source>
</evidence>
<feature type="domain" description="Hcy-binding" evidence="8">
    <location>
        <begin position="1"/>
        <end position="321"/>
    </location>
</feature>
<gene>
    <name evidence="9" type="ORF">QLS65_09950</name>
</gene>
<organism evidence="9 10">
    <name type="scientific">Flavobacterium algoritolerans</name>
    <dbReference type="NCBI Taxonomy" id="3041254"/>
    <lineage>
        <taxon>Bacteria</taxon>
        <taxon>Pseudomonadati</taxon>
        <taxon>Bacteroidota</taxon>
        <taxon>Flavobacteriia</taxon>
        <taxon>Flavobacteriales</taxon>
        <taxon>Flavobacteriaceae</taxon>
        <taxon>Flavobacterium</taxon>
    </lineage>
</organism>
<name>A0ABT6VAE6_9FLAO</name>
<dbReference type="RefSeq" id="WP_282717239.1">
    <property type="nucleotide sequence ID" value="NZ_JASCRZ010000004.1"/>
</dbReference>
<comment type="similarity">
    <text evidence="1">Belongs to the vitamin-B12 dependent methionine synthase family.</text>
</comment>
<keyword evidence="2 7" id="KW-0489">Methyltransferase</keyword>
<dbReference type="InterPro" id="IPR036589">
    <property type="entry name" value="HCY_dom_sf"/>
</dbReference>
<keyword evidence="10" id="KW-1185">Reference proteome</keyword>
<dbReference type="PROSITE" id="PS50970">
    <property type="entry name" value="HCY"/>
    <property type="match status" value="1"/>
</dbReference>
<dbReference type="Proteomes" id="UP001243403">
    <property type="component" value="Unassembled WGS sequence"/>
</dbReference>
<evidence type="ECO:0000256" key="2">
    <source>
        <dbReference type="ARBA" id="ARBA00022603"/>
    </source>
</evidence>
<protein>
    <submittedName>
        <fullName evidence="9">Homocysteine S-methyltransferase family protein</fullName>
    </submittedName>
</protein>
<dbReference type="PANTHER" id="PTHR45833:SF1">
    <property type="entry name" value="METHIONINE SYNTHASE"/>
    <property type="match status" value="1"/>
</dbReference>
<dbReference type="InterPro" id="IPR050554">
    <property type="entry name" value="Met_Synthase/Corrinoid"/>
</dbReference>
<accession>A0ABT6VAE6</accession>
<evidence type="ECO:0000256" key="5">
    <source>
        <dbReference type="ARBA" id="ARBA00022723"/>
    </source>
</evidence>
<sequence length="333" mass="36483">MSTIQEAIKKNILILDGAMGTMLQRYNFSEEDFRGERFKDFPHSLKGNNDLLSLTQPQAIRAVHGAYFEAGADIVETNTFSGTTIGMADYHLEDLVYELNYESARIAREVADEFTAKNPDKPRFVAGSIGPTNRTASMSPDVNDPGYRAVTFDDLRIAYKQQVEALIDGGSDLLLVETIFDTLNAKAALFAIEEVKDERNIDIPIMVSGTITDASGRTLSGQTVEAFLVSVSHIPLLSVGFNCALGADLLKPYLQTLAHNTSFNVSAHPNAGLPNAFGEYDETPEQMQAFIKEYLDDNLINIIGGCCGTTPEHIKLIADIAKEYKPRVSTATM</sequence>
<feature type="binding site" evidence="7">
    <location>
        <position position="307"/>
    </location>
    <ligand>
        <name>Zn(2+)</name>
        <dbReference type="ChEBI" id="CHEBI:29105"/>
    </ligand>
</feature>
<dbReference type="InterPro" id="IPR003726">
    <property type="entry name" value="HCY_dom"/>
</dbReference>
<proteinExistence type="inferred from homology"/>
<dbReference type="Pfam" id="PF02574">
    <property type="entry name" value="S-methyl_trans"/>
    <property type="match status" value="1"/>
</dbReference>
<dbReference type="SUPFAM" id="SSF82282">
    <property type="entry name" value="Homocysteine S-methyltransferase"/>
    <property type="match status" value="1"/>
</dbReference>
<dbReference type="Gene3D" id="3.20.20.330">
    <property type="entry name" value="Homocysteine-binding-like domain"/>
    <property type="match status" value="1"/>
</dbReference>
<keyword evidence="3 7" id="KW-0808">Transferase</keyword>
<feature type="binding site" evidence="7">
    <location>
        <position position="306"/>
    </location>
    <ligand>
        <name>Zn(2+)</name>
        <dbReference type="ChEBI" id="CHEBI:29105"/>
    </ligand>
</feature>
<evidence type="ECO:0000256" key="4">
    <source>
        <dbReference type="ARBA" id="ARBA00022691"/>
    </source>
</evidence>
<keyword evidence="7" id="KW-0862">Zinc</keyword>
<comment type="caution">
    <text evidence="9">The sequence shown here is derived from an EMBL/GenBank/DDBJ whole genome shotgun (WGS) entry which is preliminary data.</text>
</comment>
<reference evidence="9 10" key="1">
    <citation type="submission" date="2023-04" db="EMBL/GenBank/DDBJ databases">
        <title>Two novel species of Flavobacterium.</title>
        <authorList>
            <person name="Liu Q."/>
            <person name="Xin Y.-H."/>
        </authorList>
    </citation>
    <scope>NUCLEOTIDE SEQUENCE [LARGE SCALE GENOMIC DNA]</scope>
    <source>
        <strain evidence="9 10">LB1P51</strain>
    </source>
</reference>
<dbReference type="PANTHER" id="PTHR45833">
    <property type="entry name" value="METHIONINE SYNTHASE"/>
    <property type="match status" value="1"/>
</dbReference>
<keyword evidence="4" id="KW-0949">S-adenosyl-L-methionine</keyword>
<evidence type="ECO:0000313" key="10">
    <source>
        <dbReference type="Proteomes" id="UP001243403"/>
    </source>
</evidence>
<feature type="binding site" evidence="7">
    <location>
        <position position="243"/>
    </location>
    <ligand>
        <name>Zn(2+)</name>
        <dbReference type="ChEBI" id="CHEBI:29105"/>
    </ligand>
</feature>